<dbReference type="EMBL" id="JPMD01000012">
    <property type="protein sequence ID" value="KEZ87405.1"/>
    <property type="molecule type" value="Genomic_DNA"/>
</dbReference>
<evidence type="ECO:0000313" key="2">
    <source>
        <dbReference type="Proteomes" id="UP000028542"/>
    </source>
</evidence>
<gene>
    <name evidence="1" type="ORF">IO99_05525</name>
</gene>
<name>A0A084JEM1_9CLOT</name>
<dbReference type="Proteomes" id="UP000028542">
    <property type="component" value="Unassembled WGS sequence"/>
</dbReference>
<dbReference type="AlphaFoldDB" id="A0A084JEM1"/>
<organism evidence="1 2">
    <name type="scientific">Clostridium sulfidigenes</name>
    <dbReference type="NCBI Taxonomy" id="318464"/>
    <lineage>
        <taxon>Bacteria</taxon>
        <taxon>Bacillati</taxon>
        <taxon>Bacillota</taxon>
        <taxon>Clostridia</taxon>
        <taxon>Eubacteriales</taxon>
        <taxon>Clostridiaceae</taxon>
        <taxon>Clostridium</taxon>
    </lineage>
</organism>
<dbReference type="eggNOG" id="ENOG50327G5">
    <property type="taxonomic scope" value="Bacteria"/>
</dbReference>
<evidence type="ECO:0000313" key="1">
    <source>
        <dbReference type="EMBL" id="KEZ87405.1"/>
    </source>
</evidence>
<accession>A0A084JEM1</accession>
<proteinExistence type="predicted"/>
<protein>
    <submittedName>
        <fullName evidence="1">Uncharacterized protein</fullName>
    </submittedName>
</protein>
<reference evidence="1 2" key="1">
    <citation type="submission" date="2014-07" db="EMBL/GenBank/DDBJ databases">
        <title>Draft genome of Clostridium sulfidigenes 113A isolated from sediments associated with methane hydrate from Krishna Godavari basin.</title>
        <authorList>
            <person name="Honkalas V.S."/>
            <person name="Dabir A.P."/>
            <person name="Arora P."/>
            <person name="Dhakephalkar P.K."/>
        </authorList>
    </citation>
    <scope>NUCLEOTIDE SEQUENCE [LARGE SCALE GENOMIC DNA]</scope>
    <source>
        <strain evidence="1 2">113A</strain>
    </source>
</reference>
<sequence>MNSSKVGEIKVRPIEDMLKDLPLGVSALTEQKVHNKKLTCIIIKDDFKDFIYLPNSMQFNFKSAYVKSNKVISGHLIIRMKDDIKEKYYPFHFNYYDEKTLSLIINLSHQRKLYLILGNKYNEYKIVCFRNSLKSFFRRYIINCINYGYRWSDEDYKQSICNLVSSFPSIDDLWKRLGGQITMSILKKV</sequence>
<keyword evidence="2" id="KW-1185">Reference proteome</keyword>
<comment type="caution">
    <text evidence="1">The sequence shown here is derived from an EMBL/GenBank/DDBJ whole genome shotgun (WGS) entry which is preliminary data.</text>
</comment>